<keyword evidence="2" id="KW-0560">Oxidoreductase</keyword>
<dbReference type="KEGG" id="sgp:SpiGrapes_0286"/>
<dbReference type="eggNOG" id="COG1028">
    <property type="taxonomic scope" value="Bacteria"/>
</dbReference>
<dbReference type="EMBL" id="CP003155">
    <property type="protein sequence ID" value="AEV28146.1"/>
    <property type="molecule type" value="Genomic_DNA"/>
</dbReference>
<dbReference type="HOGENOM" id="CLU_010194_1_3_12"/>
<dbReference type="InterPro" id="IPR002347">
    <property type="entry name" value="SDR_fam"/>
</dbReference>
<dbReference type="PANTHER" id="PTHR42760">
    <property type="entry name" value="SHORT-CHAIN DEHYDROGENASES/REDUCTASES FAMILY MEMBER"/>
    <property type="match status" value="1"/>
</dbReference>
<evidence type="ECO:0000313" key="3">
    <source>
        <dbReference type="EMBL" id="AEV28146.1"/>
    </source>
</evidence>
<dbReference type="InterPro" id="IPR036291">
    <property type="entry name" value="NAD(P)-bd_dom_sf"/>
</dbReference>
<gene>
    <name evidence="3" type="ordered locus">SpiGrapes_0286</name>
</gene>
<dbReference type="PRINTS" id="PR00081">
    <property type="entry name" value="GDHRDH"/>
</dbReference>
<keyword evidence="4" id="KW-1185">Reference proteome</keyword>
<accession>G8QUX0</accession>
<dbReference type="Pfam" id="PF13561">
    <property type="entry name" value="adh_short_C2"/>
    <property type="match status" value="1"/>
</dbReference>
<dbReference type="FunFam" id="3.40.50.720:FF:000084">
    <property type="entry name" value="Short-chain dehydrogenase reductase"/>
    <property type="match status" value="1"/>
</dbReference>
<dbReference type="STRING" id="158190.SpiGrapes_0286"/>
<reference evidence="3 4" key="1">
    <citation type="submission" date="2011-11" db="EMBL/GenBank/DDBJ databases">
        <title>Complete sequence of Spirochaeta sp. grapes.</title>
        <authorList>
            <consortium name="US DOE Joint Genome Institute"/>
            <person name="Lucas S."/>
            <person name="Han J."/>
            <person name="Lapidus A."/>
            <person name="Cheng J.-F."/>
            <person name="Goodwin L."/>
            <person name="Pitluck S."/>
            <person name="Peters L."/>
            <person name="Ovchinnikova G."/>
            <person name="Munk A.C."/>
            <person name="Detter J.C."/>
            <person name="Han C."/>
            <person name="Tapia R."/>
            <person name="Land M."/>
            <person name="Hauser L."/>
            <person name="Kyrpides N."/>
            <person name="Ivanova N."/>
            <person name="Pagani I."/>
            <person name="Ritalahtilisa K."/>
            <person name="Loeffler F."/>
            <person name="Woyke T."/>
        </authorList>
    </citation>
    <scope>NUCLEOTIDE SEQUENCE [LARGE SCALE GENOMIC DNA]</scope>
    <source>
        <strain evidence="4">ATCC BAA-1885 / DSM 22778 / Grapes</strain>
    </source>
</reference>
<sequence length="260" mass="28558">MNKKGCAIVSGSSRGIGLAIARQLGLDGYSIVLTGRGERESYDFSFFKENNIAHIYVQGDIATAETQKELVREAIAAFGRISILVNNAGVAPLKRTDLLDMEEASFDRLIEINTKAPLFLTQRVANTMLQYKREHAIGNNEKVGTIVNVTSCSSTVASVNRGEYCISKAAESMITTLFAARLAEENILVHEVRPGVILTDMTKGVKEKYDRLIEQGLFPMQRWGTAEDVANAVSLLCDDKMTYSTGNFIDVDGGFHIPRL</sequence>
<dbReference type="OrthoDB" id="5786478at2"/>
<evidence type="ECO:0000256" key="2">
    <source>
        <dbReference type="ARBA" id="ARBA00023002"/>
    </source>
</evidence>
<evidence type="ECO:0008006" key="5">
    <source>
        <dbReference type="Google" id="ProtNLM"/>
    </source>
</evidence>
<dbReference type="NCBIfam" id="NF009386">
    <property type="entry name" value="PRK12745.1"/>
    <property type="match status" value="1"/>
</dbReference>
<name>G8QUX0_SPHPG</name>
<dbReference type="Gene3D" id="3.40.50.720">
    <property type="entry name" value="NAD(P)-binding Rossmann-like Domain"/>
    <property type="match status" value="1"/>
</dbReference>
<comment type="similarity">
    <text evidence="1">Belongs to the short-chain dehydrogenases/reductases (SDR) family.</text>
</comment>
<dbReference type="RefSeq" id="WP_014268995.1">
    <property type="nucleotide sequence ID" value="NC_016633.1"/>
</dbReference>
<dbReference type="Proteomes" id="UP000005632">
    <property type="component" value="Chromosome"/>
</dbReference>
<dbReference type="PANTHER" id="PTHR42760:SF133">
    <property type="entry name" value="3-OXOACYL-[ACYL-CARRIER-PROTEIN] REDUCTASE"/>
    <property type="match status" value="1"/>
</dbReference>
<dbReference type="GO" id="GO:0016616">
    <property type="term" value="F:oxidoreductase activity, acting on the CH-OH group of donors, NAD or NADP as acceptor"/>
    <property type="evidence" value="ECO:0007669"/>
    <property type="project" value="TreeGrafter"/>
</dbReference>
<evidence type="ECO:0000313" key="4">
    <source>
        <dbReference type="Proteomes" id="UP000005632"/>
    </source>
</evidence>
<evidence type="ECO:0000256" key="1">
    <source>
        <dbReference type="ARBA" id="ARBA00006484"/>
    </source>
</evidence>
<protein>
    <recommendedName>
        <fullName evidence="5">Short-chain alcohol dehydrogenase like protein</fullName>
    </recommendedName>
</protein>
<proteinExistence type="inferred from homology"/>
<organism evidence="3 4">
    <name type="scientific">Sphaerochaeta pleomorpha (strain ATCC BAA-1885 / DSM 22778 / Grapes)</name>
    <dbReference type="NCBI Taxonomy" id="158190"/>
    <lineage>
        <taxon>Bacteria</taxon>
        <taxon>Pseudomonadati</taxon>
        <taxon>Spirochaetota</taxon>
        <taxon>Spirochaetia</taxon>
        <taxon>Spirochaetales</taxon>
        <taxon>Sphaerochaetaceae</taxon>
        <taxon>Sphaerochaeta</taxon>
    </lineage>
</organism>
<dbReference type="AlphaFoldDB" id="G8QUX0"/>
<dbReference type="SUPFAM" id="SSF51735">
    <property type="entry name" value="NAD(P)-binding Rossmann-fold domains"/>
    <property type="match status" value="1"/>
</dbReference>
<dbReference type="PRINTS" id="PR00080">
    <property type="entry name" value="SDRFAMILY"/>
</dbReference>